<dbReference type="EMBL" id="JAAGWF010000005">
    <property type="protein sequence ID" value="NEK57170.1"/>
    <property type="molecule type" value="Genomic_DNA"/>
</dbReference>
<keyword evidence="3" id="KW-1185">Reference proteome</keyword>
<accession>A0A7K3VXN9</accession>
<feature type="compositionally biased region" description="Basic and acidic residues" evidence="1">
    <location>
        <begin position="285"/>
        <end position="307"/>
    </location>
</feature>
<comment type="caution">
    <text evidence="2">The sequence shown here is derived from an EMBL/GenBank/DDBJ whole genome shotgun (WGS) entry which is preliminary data.</text>
</comment>
<feature type="compositionally biased region" description="Basic and acidic residues" evidence="1">
    <location>
        <begin position="189"/>
        <end position="206"/>
    </location>
</feature>
<proteinExistence type="predicted"/>
<evidence type="ECO:0000256" key="1">
    <source>
        <dbReference type="SAM" id="MobiDB-lite"/>
    </source>
</evidence>
<protein>
    <submittedName>
        <fullName evidence="2">Uncharacterized protein</fullName>
    </submittedName>
</protein>
<organism evidence="2 3">
    <name type="scientific">Geodermatophilus sabuli</name>
    <dbReference type="NCBI Taxonomy" id="1564158"/>
    <lineage>
        <taxon>Bacteria</taxon>
        <taxon>Bacillati</taxon>
        <taxon>Actinomycetota</taxon>
        <taxon>Actinomycetes</taxon>
        <taxon>Geodermatophilales</taxon>
        <taxon>Geodermatophilaceae</taxon>
        <taxon>Geodermatophilus</taxon>
    </lineage>
</organism>
<feature type="region of interest" description="Disordered" evidence="1">
    <location>
        <begin position="270"/>
        <end position="314"/>
    </location>
</feature>
<name>A0A7K3VXN9_9ACTN</name>
<evidence type="ECO:0000313" key="2">
    <source>
        <dbReference type="EMBL" id="NEK57170.1"/>
    </source>
</evidence>
<feature type="region of interest" description="Disordered" evidence="1">
    <location>
        <begin position="152"/>
        <end position="206"/>
    </location>
</feature>
<dbReference type="Proteomes" id="UP000470246">
    <property type="component" value="Unassembled WGS sequence"/>
</dbReference>
<sequence>MDLEDVAGELYAVPPEEFIALRKARQDDARADGDRPLAKAIGELPKPSTAAWACNVLVQAHRAEIESLVELGGLLREAQESLAGDQLRALNRQRSQLLNALTRQAGALARERGHRISSSVEAQVEDTLRAAMADPEAGEALLSGRLTAPMSYSGLGTTGSRPDLRLVPPPRATRPDRPERPATAVGADAAERRRQREEEARRAAEEKRLRELAEARQAVEEATTVAAETRAAAEEEQFRVDDLDARRSELQARVTELADELARVERAAAEATDELRTAERHRRTAERQATEAAAARDRAVEHLHALEDDAPPAR</sequence>
<evidence type="ECO:0000313" key="3">
    <source>
        <dbReference type="Proteomes" id="UP000470246"/>
    </source>
</evidence>
<gene>
    <name evidence="2" type="ORF">GCU56_04690</name>
</gene>
<reference evidence="2 3" key="1">
    <citation type="submission" date="2020-02" db="EMBL/GenBank/DDBJ databases">
        <title>Geodermatophilus sabuli CPCC 205279 I12A-02694.</title>
        <authorList>
            <person name="Jiang Z."/>
        </authorList>
    </citation>
    <scope>NUCLEOTIDE SEQUENCE [LARGE SCALE GENOMIC DNA]</scope>
    <source>
        <strain evidence="2 3">I12A-02694</strain>
    </source>
</reference>
<dbReference type="AlphaFoldDB" id="A0A7K3VXN9"/>
<dbReference type="RefSeq" id="WP_163480349.1">
    <property type="nucleotide sequence ID" value="NZ_JAAGWF010000005.1"/>
</dbReference>